<feature type="transmembrane region" description="Helical" evidence="1">
    <location>
        <begin position="91"/>
        <end position="119"/>
    </location>
</feature>
<evidence type="ECO:0000313" key="2">
    <source>
        <dbReference type="EMBL" id="MEK8030875.1"/>
    </source>
</evidence>
<organism evidence="2 3">
    <name type="scientific">Ideonella lacteola</name>
    <dbReference type="NCBI Taxonomy" id="2984193"/>
    <lineage>
        <taxon>Bacteria</taxon>
        <taxon>Pseudomonadati</taxon>
        <taxon>Pseudomonadota</taxon>
        <taxon>Betaproteobacteria</taxon>
        <taxon>Burkholderiales</taxon>
        <taxon>Sphaerotilaceae</taxon>
        <taxon>Ideonella</taxon>
    </lineage>
</organism>
<sequence>MKTLIWAVAGLLALLWTGLSAAVAAVLGWAGGAMGGAESAAVASSSALASLPPWLAGRIDPSVWAAVADAVMQGLQAAQSMLPLLSGLTGLLVPLVWIVWAIGLAGLLGLSALATWLVARALRLPHPPMASHA</sequence>
<reference evidence="2 3" key="1">
    <citation type="submission" date="2024-04" db="EMBL/GenBank/DDBJ databases">
        <title>Novel species of the genus Ideonella isolated from streams.</title>
        <authorList>
            <person name="Lu H."/>
        </authorList>
    </citation>
    <scope>NUCLEOTIDE SEQUENCE [LARGE SCALE GENOMIC DNA]</scope>
    <source>
        <strain evidence="2 3">DXS29W</strain>
    </source>
</reference>
<dbReference type="RefSeq" id="WP_341425248.1">
    <property type="nucleotide sequence ID" value="NZ_JBBUTG010000004.1"/>
</dbReference>
<keyword evidence="1" id="KW-1133">Transmembrane helix</keyword>
<name>A0ABU9BQG8_9BURK</name>
<evidence type="ECO:0000256" key="1">
    <source>
        <dbReference type="SAM" id="Phobius"/>
    </source>
</evidence>
<comment type="caution">
    <text evidence="2">The sequence shown here is derived from an EMBL/GenBank/DDBJ whole genome shotgun (WGS) entry which is preliminary data.</text>
</comment>
<dbReference type="Proteomes" id="UP001371218">
    <property type="component" value="Unassembled WGS sequence"/>
</dbReference>
<evidence type="ECO:0000313" key="3">
    <source>
        <dbReference type="Proteomes" id="UP001371218"/>
    </source>
</evidence>
<keyword evidence="3" id="KW-1185">Reference proteome</keyword>
<proteinExistence type="predicted"/>
<keyword evidence="1" id="KW-0812">Transmembrane</keyword>
<keyword evidence="1" id="KW-0472">Membrane</keyword>
<dbReference type="EMBL" id="JBBUTG010000004">
    <property type="protein sequence ID" value="MEK8030875.1"/>
    <property type="molecule type" value="Genomic_DNA"/>
</dbReference>
<gene>
    <name evidence="2" type="ORF">AACH06_08630</name>
</gene>
<protein>
    <submittedName>
        <fullName evidence="2">Uncharacterized protein</fullName>
    </submittedName>
</protein>
<accession>A0ABU9BQG8</accession>